<reference evidence="2 3" key="1">
    <citation type="submission" date="2019-03" db="EMBL/GenBank/DDBJ databases">
        <title>First draft genome of Liparis tanakae, snailfish: a comprehensive survey of snailfish specific genes.</title>
        <authorList>
            <person name="Kim W."/>
            <person name="Song I."/>
            <person name="Jeong J.-H."/>
            <person name="Kim D."/>
            <person name="Kim S."/>
            <person name="Ryu S."/>
            <person name="Song J.Y."/>
            <person name="Lee S.K."/>
        </authorList>
    </citation>
    <scope>NUCLEOTIDE SEQUENCE [LARGE SCALE GENOMIC DNA]</scope>
    <source>
        <tissue evidence="2">Muscle</tissue>
    </source>
</reference>
<feature type="region of interest" description="Disordered" evidence="1">
    <location>
        <begin position="41"/>
        <end position="76"/>
    </location>
</feature>
<name>A0A4Z2GW69_9TELE</name>
<gene>
    <name evidence="2" type="ORF">EYF80_031896</name>
</gene>
<dbReference type="EMBL" id="SRLO01000394">
    <property type="protein sequence ID" value="TNN57897.1"/>
    <property type="molecule type" value="Genomic_DNA"/>
</dbReference>
<accession>A0A4Z2GW69</accession>
<dbReference type="AlphaFoldDB" id="A0A4Z2GW69"/>
<dbReference type="Proteomes" id="UP000314294">
    <property type="component" value="Unassembled WGS sequence"/>
</dbReference>
<evidence type="ECO:0000256" key="1">
    <source>
        <dbReference type="SAM" id="MobiDB-lite"/>
    </source>
</evidence>
<evidence type="ECO:0000313" key="2">
    <source>
        <dbReference type="EMBL" id="TNN57897.1"/>
    </source>
</evidence>
<keyword evidence="3" id="KW-1185">Reference proteome</keyword>
<comment type="caution">
    <text evidence="2">The sequence shown here is derived from an EMBL/GenBank/DDBJ whole genome shotgun (WGS) entry which is preliminary data.</text>
</comment>
<protein>
    <submittedName>
        <fullName evidence="2">Uncharacterized protein</fullName>
    </submittedName>
</protein>
<evidence type="ECO:0000313" key="3">
    <source>
        <dbReference type="Proteomes" id="UP000314294"/>
    </source>
</evidence>
<proteinExistence type="predicted"/>
<organism evidence="2 3">
    <name type="scientific">Liparis tanakae</name>
    <name type="common">Tanaka's snailfish</name>
    <dbReference type="NCBI Taxonomy" id="230148"/>
    <lineage>
        <taxon>Eukaryota</taxon>
        <taxon>Metazoa</taxon>
        <taxon>Chordata</taxon>
        <taxon>Craniata</taxon>
        <taxon>Vertebrata</taxon>
        <taxon>Euteleostomi</taxon>
        <taxon>Actinopterygii</taxon>
        <taxon>Neopterygii</taxon>
        <taxon>Teleostei</taxon>
        <taxon>Neoteleostei</taxon>
        <taxon>Acanthomorphata</taxon>
        <taxon>Eupercaria</taxon>
        <taxon>Perciformes</taxon>
        <taxon>Cottioidei</taxon>
        <taxon>Cottales</taxon>
        <taxon>Liparidae</taxon>
        <taxon>Liparis</taxon>
    </lineage>
</organism>
<sequence>MERTTWSANGAIMSRILPEKGSGCWWNGRMDVGELGGIGDGLKATKKKGPSDREGIRLYSSRGSRGIAHQRTEEGE</sequence>